<proteinExistence type="predicted"/>
<evidence type="ECO:0000313" key="3">
    <source>
        <dbReference type="Proteomes" id="UP000289775"/>
    </source>
</evidence>
<dbReference type="Proteomes" id="UP000289775">
    <property type="component" value="Unassembled WGS sequence"/>
</dbReference>
<protein>
    <submittedName>
        <fullName evidence="2">Uncharacterized protein</fullName>
    </submittedName>
</protein>
<keyword evidence="1" id="KW-0812">Transmembrane</keyword>
<keyword evidence="1" id="KW-0472">Membrane</keyword>
<gene>
    <name evidence="2" type="ORF">NU09_1587</name>
</gene>
<accession>A0A444WBQ8</accession>
<keyword evidence="1" id="KW-1133">Transmembrane helix</keyword>
<name>A0A444WBQ8_9FLAO</name>
<dbReference type="AlphaFoldDB" id="A0A444WBQ8"/>
<sequence>MRKDRIVPFIKNNIAALLIGAAVFVLFLKYTFEGNKLCDCQKTEKYNSATNSTHSRAAGVNHFYHK</sequence>
<feature type="transmembrane region" description="Helical" evidence="1">
    <location>
        <begin position="12"/>
        <end position="32"/>
    </location>
</feature>
<evidence type="ECO:0000256" key="1">
    <source>
        <dbReference type="SAM" id="Phobius"/>
    </source>
</evidence>
<comment type="caution">
    <text evidence="2">The sequence shown here is derived from an EMBL/GenBank/DDBJ whole genome shotgun (WGS) entry which is preliminary data.</text>
</comment>
<keyword evidence="3" id="KW-1185">Reference proteome</keyword>
<reference evidence="2 3" key="1">
    <citation type="submission" date="2014-12" db="EMBL/GenBank/DDBJ databases">
        <title>Genome sequence of Flavobacterium beibuense RSKm HC5.</title>
        <authorList>
            <person name="Kim J.F."/>
            <person name="Song J.Y."/>
            <person name="Kwak M.-J."/>
            <person name="Lee S.-W."/>
        </authorList>
    </citation>
    <scope>NUCLEOTIDE SEQUENCE [LARGE SCALE GENOMIC DNA]</scope>
    <source>
        <strain evidence="2 3">RSKm HC5</strain>
    </source>
</reference>
<organism evidence="2 3">
    <name type="scientific">Flavobacterium beibuense</name>
    <dbReference type="NCBI Taxonomy" id="657326"/>
    <lineage>
        <taxon>Bacteria</taxon>
        <taxon>Pseudomonadati</taxon>
        <taxon>Bacteroidota</taxon>
        <taxon>Flavobacteriia</taxon>
        <taxon>Flavobacteriales</taxon>
        <taxon>Flavobacteriaceae</taxon>
        <taxon>Flavobacterium</taxon>
    </lineage>
</organism>
<dbReference type="EMBL" id="JUIW01000005">
    <property type="protein sequence ID" value="RYJ43249.1"/>
    <property type="molecule type" value="Genomic_DNA"/>
</dbReference>
<evidence type="ECO:0000313" key="2">
    <source>
        <dbReference type="EMBL" id="RYJ43249.1"/>
    </source>
</evidence>